<evidence type="ECO:0000313" key="2">
    <source>
        <dbReference type="Proteomes" id="UP000724584"/>
    </source>
</evidence>
<protein>
    <submittedName>
        <fullName evidence="1">Uncharacterized protein</fullName>
    </submittedName>
</protein>
<gene>
    <name evidence="1" type="ORF">F5144DRAFT_476054</name>
</gene>
<feature type="non-terminal residue" evidence="1">
    <location>
        <position position="1"/>
    </location>
</feature>
<accession>A0ACB7P7H9</accession>
<dbReference type="EMBL" id="JAGIZQ010000004">
    <property type="protein sequence ID" value="KAH6631395.1"/>
    <property type="molecule type" value="Genomic_DNA"/>
</dbReference>
<name>A0ACB7P7H9_9PEZI</name>
<proteinExistence type="predicted"/>
<feature type="non-terminal residue" evidence="1">
    <location>
        <position position="204"/>
    </location>
</feature>
<keyword evidence="2" id="KW-1185">Reference proteome</keyword>
<reference evidence="1 2" key="1">
    <citation type="journal article" date="2021" name="Nat. Commun.">
        <title>Genetic determinants of endophytism in the Arabidopsis root mycobiome.</title>
        <authorList>
            <person name="Mesny F."/>
            <person name="Miyauchi S."/>
            <person name="Thiergart T."/>
            <person name="Pickel B."/>
            <person name="Atanasova L."/>
            <person name="Karlsson M."/>
            <person name="Huettel B."/>
            <person name="Barry K.W."/>
            <person name="Haridas S."/>
            <person name="Chen C."/>
            <person name="Bauer D."/>
            <person name="Andreopoulos W."/>
            <person name="Pangilinan J."/>
            <person name="LaButti K."/>
            <person name="Riley R."/>
            <person name="Lipzen A."/>
            <person name="Clum A."/>
            <person name="Drula E."/>
            <person name="Henrissat B."/>
            <person name="Kohler A."/>
            <person name="Grigoriev I.V."/>
            <person name="Martin F.M."/>
            <person name="Hacquard S."/>
        </authorList>
    </citation>
    <scope>NUCLEOTIDE SEQUENCE [LARGE SCALE GENOMIC DNA]</scope>
    <source>
        <strain evidence="1 2">MPI-SDFR-AT-0079</strain>
    </source>
</reference>
<evidence type="ECO:0000313" key="1">
    <source>
        <dbReference type="EMBL" id="KAH6631395.1"/>
    </source>
</evidence>
<dbReference type="Proteomes" id="UP000724584">
    <property type="component" value="Unassembled WGS sequence"/>
</dbReference>
<comment type="caution">
    <text evidence="1">The sequence shown here is derived from an EMBL/GenBank/DDBJ whole genome shotgun (WGS) entry which is preliminary data.</text>
</comment>
<organism evidence="1 2">
    <name type="scientific">Chaetomium tenue</name>
    <dbReference type="NCBI Taxonomy" id="1854479"/>
    <lineage>
        <taxon>Eukaryota</taxon>
        <taxon>Fungi</taxon>
        <taxon>Dikarya</taxon>
        <taxon>Ascomycota</taxon>
        <taxon>Pezizomycotina</taxon>
        <taxon>Sordariomycetes</taxon>
        <taxon>Sordariomycetidae</taxon>
        <taxon>Sordariales</taxon>
        <taxon>Chaetomiaceae</taxon>
        <taxon>Chaetomium</taxon>
    </lineage>
</organism>
<sequence length="204" mass="22502">YLVANKDLTTEISDHMRVSDAASLGVEVYTVGQALYPTAPMNAERFPTLIYRHSMVVGSVGIQIIAKLPPTQPVEVITTCSPHNFDFVESLNANKLFIHNSPAVGSDIREYIDNKPRYVQERAGRSDLRRRLISFQFRSTMSPPTQTSSCARTSTPSSSLYISSATGHVSFGILKLSPPQDFEFANGWALIAAKLFADKKVVPH</sequence>